<reference evidence="4" key="1">
    <citation type="journal article" date="2017" name="Plant J.">
        <title>The pomegranate (Punica granatum L.) genome and the genomics of punicalagin biosynthesis.</title>
        <authorList>
            <person name="Qin G."/>
            <person name="Xu C."/>
            <person name="Ming R."/>
            <person name="Tang H."/>
            <person name="Guyot R."/>
            <person name="Kramer E.M."/>
            <person name="Hu Y."/>
            <person name="Yi X."/>
            <person name="Qi Y."/>
            <person name="Xu X."/>
            <person name="Gao Z."/>
            <person name="Pan H."/>
            <person name="Jian J."/>
            <person name="Tian Y."/>
            <person name="Yue Z."/>
            <person name="Xu Y."/>
        </authorList>
    </citation>
    <scope>NUCLEOTIDE SEQUENCE [LARGE SCALE GENOMIC DNA]</scope>
    <source>
        <strain evidence="4">cv. Dabenzi</strain>
    </source>
</reference>
<comment type="caution">
    <text evidence="2">The sequence shown here is derived from an EMBL/GenBank/DDBJ whole genome shotgun (WGS) entry which is preliminary data.</text>
</comment>
<reference evidence="2" key="2">
    <citation type="submission" date="2017-06" db="EMBL/GenBank/DDBJ databases">
        <title>The pomegranate genome and the genomics of punicalagin biosynthesis.</title>
        <authorList>
            <person name="Xu C."/>
        </authorList>
    </citation>
    <scope>NUCLEOTIDE SEQUENCE [LARGE SCALE GENOMIC DNA]</scope>
    <source>
        <tissue evidence="2">Fresh leaf</tissue>
    </source>
</reference>
<name>A0A218W8Z8_PUNGR</name>
<keyword evidence="5" id="KW-1185">Reference proteome</keyword>
<evidence type="ECO:0000256" key="1">
    <source>
        <dbReference type="SAM" id="MobiDB-lite"/>
    </source>
</evidence>
<dbReference type="Proteomes" id="UP000233551">
    <property type="component" value="Unassembled WGS sequence"/>
</dbReference>
<sequence>MAPSFNRSQGSRLISRKCSTAQVCLHKILRTIAACPYSSGSNPGDGNGSSGIDLALKMGSVDADEMFIGGSDLTIEKSSENLQERAEGSEVTNGEGARRFEEALVQSKVSEFGDSEDRPESSKLDGFLGLLVEAARWVSGGFGDGDDGSESEGQSRREGGRGEGTPPGREEQEVGTSGGGEKAPSGELGDSVEAAAAATARRSERGRNRVMPCRYRDSVLEPYWKRLSPPRRSRRMSGPRRPR</sequence>
<evidence type="ECO:0000313" key="2">
    <source>
        <dbReference type="EMBL" id="OWM68969.1"/>
    </source>
</evidence>
<dbReference type="Proteomes" id="UP000197138">
    <property type="component" value="Unassembled WGS sequence"/>
</dbReference>
<organism evidence="2 4">
    <name type="scientific">Punica granatum</name>
    <name type="common">Pomegranate</name>
    <dbReference type="NCBI Taxonomy" id="22663"/>
    <lineage>
        <taxon>Eukaryota</taxon>
        <taxon>Viridiplantae</taxon>
        <taxon>Streptophyta</taxon>
        <taxon>Embryophyta</taxon>
        <taxon>Tracheophyta</taxon>
        <taxon>Spermatophyta</taxon>
        <taxon>Magnoliopsida</taxon>
        <taxon>eudicotyledons</taxon>
        <taxon>Gunneridae</taxon>
        <taxon>Pentapetalae</taxon>
        <taxon>rosids</taxon>
        <taxon>malvids</taxon>
        <taxon>Myrtales</taxon>
        <taxon>Lythraceae</taxon>
        <taxon>Punica</taxon>
    </lineage>
</organism>
<feature type="region of interest" description="Disordered" evidence="1">
    <location>
        <begin position="141"/>
        <end position="243"/>
    </location>
</feature>
<proteinExistence type="predicted"/>
<evidence type="ECO:0000313" key="5">
    <source>
        <dbReference type="Proteomes" id="UP000233551"/>
    </source>
</evidence>
<dbReference type="AlphaFoldDB" id="A0A218W8Z8"/>
<evidence type="ECO:0000313" key="3">
    <source>
        <dbReference type="EMBL" id="PKI78761.1"/>
    </source>
</evidence>
<dbReference type="EMBL" id="MTKT01004939">
    <property type="protein sequence ID" value="OWM68969.1"/>
    <property type="molecule type" value="Genomic_DNA"/>
</dbReference>
<accession>A0A218W8Z8</accession>
<reference evidence="3 5" key="3">
    <citation type="submission" date="2017-11" db="EMBL/GenBank/DDBJ databases">
        <title>De-novo sequencing of pomegranate (Punica granatum L.) genome.</title>
        <authorList>
            <person name="Akparov Z."/>
            <person name="Amiraslanov A."/>
            <person name="Hajiyeva S."/>
            <person name="Abbasov M."/>
            <person name="Kaur K."/>
            <person name="Hamwieh A."/>
            <person name="Solovyev V."/>
            <person name="Salamov A."/>
            <person name="Braich B."/>
            <person name="Kosarev P."/>
            <person name="Mahmoud A."/>
            <person name="Hajiyev E."/>
            <person name="Babayeva S."/>
            <person name="Izzatullayeva V."/>
            <person name="Mammadov A."/>
            <person name="Mammadov A."/>
            <person name="Sharifova S."/>
            <person name="Ojaghi J."/>
            <person name="Eynullazada K."/>
            <person name="Bayramov B."/>
            <person name="Abdulazimova A."/>
            <person name="Shahmuradov I."/>
        </authorList>
    </citation>
    <scope>NUCLEOTIDE SEQUENCE [LARGE SCALE GENOMIC DNA]</scope>
    <source>
        <strain evidence="3">AG2017</strain>
        <strain evidence="5">cv. AG2017</strain>
        <tissue evidence="3">Leaf</tissue>
    </source>
</reference>
<feature type="compositionally biased region" description="Basic and acidic residues" evidence="1">
    <location>
        <begin position="78"/>
        <end position="88"/>
    </location>
</feature>
<dbReference type="EMBL" id="PGOL01000036">
    <property type="protein sequence ID" value="PKI78761.1"/>
    <property type="molecule type" value="Genomic_DNA"/>
</dbReference>
<feature type="region of interest" description="Disordered" evidence="1">
    <location>
        <begin position="78"/>
        <end position="98"/>
    </location>
</feature>
<protein>
    <submittedName>
        <fullName evidence="2">Uncharacterized protein</fullName>
    </submittedName>
</protein>
<gene>
    <name evidence="2" type="ORF">CDL15_Pgr025156</name>
    <name evidence="3" type="ORF">CRG98_000828</name>
</gene>
<feature type="compositionally biased region" description="Basic residues" evidence="1">
    <location>
        <begin position="228"/>
        <end position="243"/>
    </location>
</feature>
<evidence type="ECO:0000313" key="4">
    <source>
        <dbReference type="Proteomes" id="UP000197138"/>
    </source>
</evidence>